<dbReference type="Proteomes" id="UP000238924">
    <property type="component" value="Unassembled WGS sequence"/>
</dbReference>
<dbReference type="RefSeq" id="WP_104618819.1">
    <property type="nucleotide sequence ID" value="NZ_JAWLPZ010000026.1"/>
</dbReference>
<reference evidence="3 4" key="1">
    <citation type="submission" date="2014-04" db="EMBL/GenBank/DDBJ databases">
        <title>Whole genome sequence of 'Brachyspira hampsonii' D13-03603F2.</title>
        <authorList>
            <person name="Patterson A.H."/>
            <person name="Chaban B."/>
            <person name="Fernando C."/>
            <person name="Harding J.C."/>
            <person name="Hill J.E."/>
        </authorList>
    </citation>
    <scope>NUCLEOTIDE SEQUENCE [LARGE SCALE GENOMIC DNA]</scope>
    <source>
        <strain evidence="3 4">D13-03603F2</strain>
    </source>
</reference>
<dbReference type="PANTHER" id="PTHR36919:SF2">
    <property type="entry name" value="BLL6627 PROTEIN"/>
    <property type="match status" value="1"/>
</dbReference>
<feature type="domain" description="DUF2147" evidence="2">
    <location>
        <begin position="29"/>
        <end position="145"/>
    </location>
</feature>
<keyword evidence="4" id="KW-1185">Reference proteome</keyword>
<evidence type="ECO:0000313" key="3">
    <source>
        <dbReference type="EMBL" id="PPS21505.1"/>
    </source>
</evidence>
<dbReference type="EMBL" id="JJMJ01000161">
    <property type="protein sequence ID" value="PPS21505.1"/>
    <property type="molecule type" value="Genomic_DNA"/>
</dbReference>
<evidence type="ECO:0000256" key="1">
    <source>
        <dbReference type="SAM" id="SignalP"/>
    </source>
</evidence>
<comment type="caution">
    <text evidence="3">The sequence shown here is derived from an EMBL/GenBank/DDBJ whole genome shotgun (WGS) entry which is preliminary data.</text>
</comment>
<accession>A0ABX5B2L5</accession>
<dbReference type="Pfam" id="PF09917">
    <property type="entry name" value="DUF2147"/>
    <property type="match status" value="1"/>
</dbReference>
<name>A0ABX5B2L5_9SPIR</name>
<dbReference type="Gene3D" id="2.40.128.520">
    <property type="match status" value="1"/>
</dbReference>
<proteinExistence type="predicted"/>
<organism evidence="3 4">
    <name type="scientific">Brachyspira murdochii</name>
    <dbReference type="NCBI Taxonomy" id="84378"/>
    <lineage>
        <taxon>Bacteria</taxon>
        <taxon>Pseudomonadati</taxon>
        <taxon>Spirochaetota</taxon>
        <taxon>Spirochaetia</taxon>
        <taxon>Brachyspirales</taxon>
        <taxon>Brachyspiraceae</taxon>
        <taxon>Brachyspira</taxon>
    </lineage>
</organism>
<protein>
    <recommendedName>
        <fullName evidence="2">DUF2147 domain-containing protein</fullName>
    </recommendedName>
</protein>
<feature type="signal peptide" evidence="1">
    <location>
        <begin position="1"/>
        <end position="20"/>
    </location>
</feature>
<evidence type="ECO:0000313" key="4">
    <source>
        <dbReference type="Proteomes" id="UP000238924"/>
    </source>
</evidence>
<dbReference type="InterPro" id="IPR019223">
    <property type="entry name" value="DUF2147"/>
</dbReference>
<feature type="chain" id="PRO_5045383140" description="DUF2147 domain-containing protein" evidence="1">
    <location>
        <begin position="21"/>
        <end position="170"/>
    </location>
</feature>
<dbReference type="PANTHER" id="PTHR36919">
    <property type="entry name" value="BLR1215 PROTEIN"/>
    <property type="match status" value="1"/>
</dbReference>
<keyword evidence="1" id="KW-0732">Signal</keyword>
<evidence type="ECO:0000259" key="2">
    <source>
        <dbReference type="Pfam" id="PF09917"/>
    </source>
</evidence>
<sequence>MKKNILLIIFTLLFASSVYAANNAKDAEGFWAMPEKPKGRMKTVKIIVIDNKVYAYAVELRDNIKSTLDIHNPNKSLRDKELIGLIFIYDIVFENGEWTTGRIYHTDQGSTYYANINLTEDKNTLLLKASLDKSGMVGATVKWRRLSKEESSKYNDIPINKLRTVEGKGI</sequence>
<gene>
    <name evidence="3" type="ORF">DJ52_10425</name>
</gene>